<dbReference type="EMBL" id="OV725077">
    <property type="protein sequence ID" value="CAH1389154.1"/>
    <property type="molecule type" value="Genomic_DNA"/>
</dbReference>
<dbReference type="AlphaFoldDB" id="A0A9P0DWB0"/>
<dbReference type="Proteomes" id="UP001152798">
    <property type="component" value="Chromosome 1"/>
</dbReference>
<reference evidence="1" key="1">
    <citation type="submission" date="2022-01" db="EMBL/GenBank/DDBJ databases">
        <authorList>
            <person name="King R."/>
        </authorList>
    </citation>
    <scope>NUCLEOTIDE SEQUENCE</scope>
</reference>
<accession>A0A9P0DWB0</accession>
<organism evidence="1 2">
    <name type="scientific">Nezara viridula</name>
    <name type="common">Southern green stink bug</name>
    <name type="synonym">Cimex viridulus</name>
    <dbReference type="NCBI Taxonomy" id="85310"/>
    <lineage>
        <taxon>Eukaryota</taxon>
        <taxon>Metazoa</taxon>
        <taxon>Ecdysozoa</taxon>
        <taxon>Arthropoda</taxon>
        <taxon>Hexapoda</taxon>
        <taxon>Insecta</taxon>
        <taxon>Pterygota</taxon>
        <taxon>Neoptera</taxon>
        <taxon>Paraneoptera</taxon>
        <taxon>Hemiptera</taxon>
        <taxon>Heteroptera</taxon>
        <taxon>Panheteroptera</taxon>
        <taxon>Pentatomomorpha</taxon>
        <taxon>Pentatomoidea</taxon>
        <taxon>Pentatomidae</taxon>
        <taxon>Pentatominae</taxon>
        <taxon>Nezara</taxon>
    </lineage>
</organism>
<evidence type="ECO:0000313" key="1">
    <source>
        <dbReference type="EMBL" id="CAH1389154.1"/>
    </source>
</evidence>
<proteinExistence type="predicted"/>
<name>A0A9P0DWB0_NEZVI</name>
<evidence type="ECO:0000313" key="2">
    <source>
        <dbReference type="Proteomes" id="UP001152798"/>
    </source>
</evidence>
<protein>
    <submittedName>
        <fullName evidence="1">Uncharacterized protein</fullName>
    </submittedName>
</protein>
<gene>
    <name evidence="1" type="ORF">NEZAVI_LOCUS609</name>
</gene>
<sequence length="18" mass="2069">MTLHCPHLNIIITNSFSQ</sequence>
<keyword evidence="2" id="KW-1185">Reference proteome</keyword>